<dbReference type="Gene3D" id="3.40.1110.10">
    <property type="entry name" value="Calcium-transporting ATPase, cytoplasmic domain N"/>
    <property type="match status" value="1"/>
</dbReference>
<evidence type="ECO:0000256" key="6">
    <source>
        <dbReference type="ARBA" id="ARBA00022692"/>
    </source>
</evidence>
<keyword evidence="6 15" id="KW-0812">Transmembrane</keyword>
<dbReference type="PROSITE" id="PS00154">
    <property type="entry name" value="ATPASE_E1_E2"/>
    <property type="match status" value="1"/>
</dbReference>
<dbReference type="SUPFAM" id="SSF81653">
    <property type="entry name" value="Calcium ATPase, transduction domain A"/>
    <property type="match status" value="1"/>
</dbReference>
<dbReference type="PRINTS" id="PR00120">
    <property type="entry name" value="HATPASE"/>
</dbReference>
<dbReference type="Gene3D" id="3.40.50.1000">
    <property type="entry name" value="HAD superfamily/HAD-like"/>
    <property type="match status" value="1"/>
</dbReference>
<evidence type="ECO:0000256" key="8">
    <source>
        <dbReference type="ARBA" id="ARBA00022741"/>
    </source>
</evidence>
<keyword evidence="17" id="KW-1185">Reference proteome</keyword>
<accession>A0A1W6ZT03</accession>
<evidence type="ECO:0000256" key="1">
    <source>
        <dbReference type="ARBA" id="ARBA00004651"/>
    </source>
</evidence>
<reference evidence="16 17" key="1">
    <citation type="submission" date="2017-05" db="EMBL/GenBank/DDBJ databases">
        <title>Full genome sequence of Pseudorhodoplanes sinuspersici.</title>
        <authorList>
            <person name="Dastgheib S.M.M."/>
            <person name="Shavandi M."/>
            <person name="Tirandaz H."/>
        </authorList>
    </citation>
    <scope>NUCLEOTIDE SEQUENCE [LARGE SCALE GENOMIC DNA]</scope>
    <source>
        <strain evidence="16 17">RIPI110</strain>
    </source>
</reference>
<keyword evidence="12 15" id="KW-1133">Transmembrane helix</keyword>
<comment type="subcellular location">
    <subcellularLocation>
        <location evidence="1">Cell membrane</location>
        <topology evidence="1">Multi-pass membrane protein</topology>
    </subcellularLocation>
</comment>
<evidence type="ECO:0000256" key="4">
    <source>
        <dbReference type="ARBA" id="ARBA00022475"/>
    </source>
</evidence>
<evidence type="ECO:0000256" key="13">
    <source>
        <dbReference type="ARBA" id="ARBA00023065"/>
    </source>
</evidence>
<dbReference type="InterPro" id="IPR036163">
    <property type="entry name" value="HMA_dom_sf"/>
</dbReference>
<feature type="transmembrane region" description="Helical" evidence="15">
    <location>
        <begin position="359"/>
        <end position="378"/>
    </location>
</feature>
<dbReference type="InterPro" id="IPR023299">
    <property type="entry name" value="ATPase_P-typ_cyto_dom_N"/>
</dbReference>
<organism evidence="16 17">
    <name type="scientific">Pseudorhodoplanes sinuspersici</name>
    <dbReference type="NCBI Taxonomy" id="1235591"/>
    <lineage>
        <taxon>Bacteria</taxon>
        <taxon>Pseudomonadati</taxon>
        <taxon>Pseudomonadota</taxon>
        <taxon>Alphaproteobacteria</taxon>
        <taxon>Hyphomicrobiales</taxon>
        <taxon>Pseudorhodoplanes</taxon>
    </lineage>
</organism>
<evidence type="ECO:0000256" key="7">
    <source>
        <dbReference type="ARBA" id="ARBA00022723"/>
    </source>
</evidence>
<dbReference type="NCBIfam" id="TIGR01511">
    <property type="entry name" value="ATPase-IB1_Cu"/>
    <property type="match status" value="1"/>
</dbReference>
<keyword evidence="5" id="KW-0597">Phosphoprotein</keyword>
<dbReference type="GO" id="GO:0005886">
    <property type="term" value="C:plasma membrane"/>
    <property type="evidence" value="ECO:0007669"/>
    <property type="project" value="UniProtKB-SubCell"/>
</dbReference>
<dbReference type="GO" id="GO:0016887">
    <property type="term" value="F:ATP hydrolysis activity"/>
    <property type="evidence" value="ECO:0007669"/>
    <property type="project" value="InterPro"/>
</dbReference>
<keyword evidence="9 15" id="KW-0067">ATP-binding</keyword>
<comment type="similarity">
    <text evidence="2 15">Belongs to the cation transport ATPase (P-type) (TC 3.A.3) family. Type IB subfamily.</text>
</comment>
<dbReference type="GO" id="GO:0005524">
    <property type="term" value="F:ATP binding"/>
    <property type="evidence" value="ECO:0007669"/>
    <property type="project" value="UniProtKB-UniRule"/>
</dbReference>
<name>A0A1W6ZT03_9HYPH</name>
<protein>
    <submittedName>
        <fullName evidence="16">Nitrogen fixation protein FixI</fullName>
    </submittedName>
</protein>
<dbReference type="NCBIfam" id="TIGR01494">
    <property type="entry name" value="ATPase_P-type"/>
    <property type="match status" value="1"/>
</dbReference>
<dbReference type="InterPro" id="IPR027256">
    <property type="entry name" value="P-typ_ATPase_IB"/>
</dbReference>
<feature type="transmembrane region" description="Helical" evidence="15">
    <location>
        <begin position="174"/>
        <end position="196"/>
    </location>
</feature>
<dbReference type="KEGG" id="psin:CAK95_16680"/>
<dbReference type="RefSeq" id="WP_086088924.1">
    <property type="nucleotide sequence ID" value="NZ_CP021112.1"/>
</dbReference>
<evidence type="ECO:0000256" key="11">
    <source>
        <dbReference type="ARBA" id="ARBA00022967"/>
    </source>
</evidence>
<dbReference type="PANTHER" id="PTHR43520:SF5">
    <property type="entry name" value="CATION-TRANSPORTING P-TYPE ATPASE-RELATED"/>
    <property type="match status" value="1"/>
</dbReference>
<keyword evidence="7 15" id="KW-0479">Metal-binding</keyword>
<keyword evidence="10" id="KW-0460">Magnesium</keyword>
<feature type="transmembrane region" description="Helical" evidence="15">
    <location>
        <begin position="202"/>
        <end position="220"/>
    </location>
</feature>
<dbReference type="InterPro" id="IPR006121">
    <property type="entry name" value="HMA_dom"/>
</dbReference>
<dbReference type="STRING" id="1235591.CAK95_16680"/>
<proteinExistence type="inferred from homology"/>
<dbReference type="InterPro" id="IPR036412">
    <property type="entry name" value="HAD-like_sf"/>
</dbReference>
<evidence type="ECO:0000256" key="15">
    <source>
        <dbReference type="RuleBase" id="RU362081"/>
    </source>
</evidence>
<dbReference type="Proteomes" id="UP000194137">
    <property type="component" value="Chromosome"/>
</dbReference>
<evidence type="ECO:0000256" key="12">
    <source>
        <dbReference type="ARBA" id="ARBA00022989"/>
    </source>
</evidence>
<dbReference type="OrthoDB" id="391538at2"/>
<dbReference type="InterPro" id="IPR001757">
    <property type="entry name" value="P_typ_ATPase"/>
</dbReference>
<dbReference type="GO" id="GO:0005507">
    <property type="term" value="F:copper ion binding"/>
    <property type="evidence" value="ECO:0007669"/>
    <property type="project" value="TreeGrafter"/>
</dbReference>
<keyword evidence="3" id="KW-0813">Transport</keyword>
<dbReference type="NCBIfam" id="TIGR01512">
    <property type="entry name" value="ATPase-IB2_Cd"/>
    <property type="match status" value="1"/>
</dbReference>
<dbReference type="PRINTS" id="PR00119">
    <property type="entry name" value="CATATPASE"/>
</dbReference>
<dbReference type="PROSITE" id="PS50846">
    <property type="entry name" value="HMA_2"/>
    <property type="match status" value="1"/>
</dbReference>
<evidence type="ECO:0000256" key="2">
    <source>
        <dbReference type="ARBA" id="ARBA00006024"/>
    </source>
</evidence>
<dbReference type="InterPro" id="IPR008250">
    <property type="entry name" value="ATPase_P-typ_transduc_dom_A_sf"/>
</dbReference>
<gene>
    <name evidence="16" type="ORF">CAK95_16680</name>
</gene>
<dbReference type="GO" id="GO:0043682">
    <property type="term" value="F:P-type divalent copper transporter activity"/>
    <property type="evidence" value="ECO:0007669"/>
    <property type="project" value="TreeGrafter"/>
</dbReference>
<dbReference type="InterPro" id="IPR018303">
    <property type="entry name" value="ATPase_P-typ_P_site"/>
</dbReference>
<dbReference type="FunFam" id="2.70.150.10:FF:000002">
    <property type="entry name" value="Copper-transporting ATPase 1, putative"/>
    <property type="match status" value="1"/>
</dbReference>
<evidence type="ECO:0000256" key="5">
    <source>
        <dbReference type="ARBA" id="ARBA00022553"/>
    </source>
</evidence>
<evidence type="ECO:0000256" key="10">
    <source>
        <dbReference type="ARBA" id="ARBA00022842"/>
    </source>
</evidence>
<evidence type="ECO:0000256" key="14">
    <source>
        <dbReference type="ARBA" id="ARBA00023136"/>
    </source>
</evidence>
<dbReference type="PANTHER" id="PTHR43520">
    <property type="entry name" value="ATP7, ISOFORM B"/>
    <property type="match status" value="1"/>
</dbReference>
<keyword evidence="11" id="KW-1278">Translocase</keyword>
<dbReference type="InterPro" id="IPR023214">
    <property type="entry name" value="HAD_sf"/>
</dbReference>
<keyword evidence="8 15" id="KW-0547">Nucleotide-binding</keyword>
<feature type="transmembrane region" description="Helical" evidence="15">
    <location>
        <begin position="105"/>
        <end position="129"/>
    </location>
</feature>
<dbReference type="AlphaFoldDB" id="A0A1W6ZT03"/>
<dbReference type="InterPro" id="IPR059000">
    <property type="entry name" value="ATPase_P-type_domA"/>
</dbReference>
<dbReference type="SUPFAM" id="SSF56784">
    <property type="entry name" value="HAD-like"/>
    <property type="match status" value="1"/>
</dbReference>
<dbReference type="SUPFAM" id="SSF81665">
    <property type="entry name" value="Calcium ATPase, transmembrane domain M"/>
    <property type="match status" value="1"/>
</dbReference>
<dbReference type="Pfam" id="PF00403">
    <property type="entry name" value="HMA"/>
    <property type="match status" value="1"/>
</dbReference>
<dbReference type="Pfam" id="PF00702">
    <property type="entry name" value="Hydrolase"/>
    <property type="match status" value="1"/>
</dbReference>
<feature type="transmembrane region" description="Helical" evidence="15">
    <location>
        <begin position="681"/>
        <end position="697"/>
    </location>
</feature>
<dbReference type="NCBIfam" id="TIGR01525">
    <property type="entry name" value="ATPase-IB_hvy"/>
    <property type="match status" value="1"/>
</dbReference>
<feature type="transmembrane region" description="Helical" evidence="15">
    <location>
        <begin position="384"/>
        <end position="407"/>
    </location>
</feature>
<dbReference type="Gene3D" id="3.30.70.100">
    <property type="match status" value="1"/>
</dbReference>
<dbReference type="CDD" id="cd00371">
    <property type="entry name" value="HMA"/>
    <property type="match status" value="1"/>
</dbReference>
<dbReference type="EMBL" id="CP021112">
    <property type="protein sequence ID" value="ARQ00527.1"/>
    <property type="molecule type" value="Genomic_DNA"/>
</dbReference>
<keyword evidence="4 15" id="KW-1003">Cell membrane</keyword>
<dbReference type="InterPro" id="IPR023298">
    <property type="entry name" value="ATPase_P-typ_TM_dom_sf"/>
</dbReference>
<evidence type="ECO:0000313" key="17">
    <source>
        <dbReference type="Proteomes" id="UP000194137"/>
    </source>
</evidence>
<evidence type="ECO:0000313" key="16">
    <source>
        <dbReference type="EMBL" id="ARQ00527.1"/>
    </source>
</evidence>
<evidence type="ECO:0000256" key="3">
    <source>
        <dbReference type="ARBA" id="ARBA00022448"/>
    </source>
</evidence>
<feature type="transmembrane region" description="Helical" evidence="15">
    <location>
        <begin position="141"/>
        <end position="162"/>
    </location>
</feature>
<keyword evidence="13" id="KW-0406">Ion transport</keyword>
<evidence type="ECO:0000256" key="9">
    <source>
        <dbReference type="ARBA" id="ARBA00022840"/>
    </source>
</evidence>
<dbReference type="GO" id="GO:0055070">
    <property type="term" value="P:copper ion homeostasis"/>
    <property type="evidence" value="ECO:0007669"/>
    <property type="project" value="TreeGrafter"/>
</dbReference>
<dbReference type="Pfam" id="PF00122">
    <property type="entry name" value="E1-E2_ATPase"/>
    <property type="match status" value="1"/>
</dbReference>
<dbReference type="Gene3D" id="2.70.150.10">
    <property type="entry name" value="Calcium-transporting ATPase, cytoplasmic transduction domain A"/>
    <property type="match status" value="1"/>
</dbReference>
<sequence length="745" mass="79739">MTKSANADYSYFTRQDADGVATMDLVVDGIHCGGCIGRIEKSLKAVEGIRDARLNFTSRRLTLSWSDPQFDPANAIRLLERMGYHANPFKRQLSEDQEVAQSKFLLRYVAVAGFAAMNIMLLSVSVWSGNGTDITPETRDLFHWLSAAIALPAAAYAGQPFFRSAWNAVKVRQVNMDVPISLGILLALGMSLYETIHHAEHAYFDSAVMLIFFLLCGRVLDQMMRRRTRAVAGNLAALKADTAYRLMDHGELVQIPAAALRIGDRILVRAGERIAADGIVLSGHAQIDESLITGETMPHKAEAGRQVYAGSINHDGTLTIRVTAAGENTFLDDIDRLLDKAVNARSRYVRLSDRIARGYAPMVHTAAALTFIGWMLAGQSTHDAIIAAISVLIITCPCALALAIPAVQVVAASKLFRSGVFLNSGDAIERLAEADIAIFDKTGTLTLPEAHLVNAADIDPGILALAGRLALTSRHPLARAIAAAQPSLHPLDDVTEEHGRGVRAMVDGIEARLGSPAFCAVDVPADLLRHYPGASLIAFRHGAQHAVFFVNQVLRPEATKTVQALARLGLEIRILSGDRVQPVEQVAASLGVTQWRAGLSPTEKVAIIETLKAEGRKVLMVGDGLNDAPSLAAANVSISPISAADLSQAQADAVFLGKGLTPVLTTVQTARHARRIMRQNLWLAIVYNIIAVPVAMAGLITPLIAAAAMSGSSILVTLNALRARGRKDVPSSPVLVSTTPAMEAA</sequence>
<keyword evidence="14 15" id="KW-0472">Membrane</keyword>
<dbReference type="SUPFAM" id="SSF55008">
    <property type="entry name" value="HMA, heavy metal-associated domain"/>
    <property type="match status" value="1"/>
</dbReference>